<accession>A0ABT9AKD3</accession>
<reference evidence="1" key="1">
    <citation type="submission" date="2023-07" db="EMBL/GenBank/DDBJ databases">
        <authorList>
            <person name="Kim M.K."/>
        </authorList>
    </citation>
    <scope>NUCLEOTIDE SEQUENCE</scope>
    <source>
        <strain evidence="1">M29</strain>
    </source>
</reference>
<protein>
    <recommendedName>
        <fullName evidence="3">Toxin-antitoxin system YwqK family antitoxin</fullName>
    </recommendedName>
</protein>
<gene>
    <name evidence="1" type="ORF">Q5H92_23210</name>
</gene>
<dbReference type="Pfam" id="PF07661">
    <property type="entry name" value="MORN_2"/>
    <property type="match status" value="2"/>
</dbReference>
<dbReference type="SUPFAM" id="SSF82185">
    <property type="entry name" value="Histone H3 K4-specific methyltransferase SET7/9 N-terminal domain"/>
    <property type="match status" value="1"/>
</dbReference>
<evidence type="ECO:0008006" key="3">
    <source>
        <dbReference type="Google" id="ProtNLM"/>
    </source>
</evidence>
<name>A0ABT9AKD3_9BACT</name>
<dbReference type="InterPro" id="IPR011652">
    <property type="entry name" value="MORN_2"/>
</dbReference>
<organism evidence="1 2">
    <name type="scientific">Hymenobacter mellowenesis</name>
    <dbReference type="NCBI Taxonomy" id="3063995"/>
    <lineage>
        <taxon>Bacteria</taxon>
        <taxon>Pseudomonadati</taxon>
        <taxon>Bacteroidota</taxon>
        <taxon>Cytophagia</taxon>
        <taxon>Cytophagales</taxon>
        <taxon>Hymenobacteraceae</taxon>
        <taxon>Hymenobacter</taxon>
    </lineage>
</organism>
<comment type="caution">
    <text evidence="1">The sequence shown here is derived from an EMBL/GenBank/DDBJ whole genome shotgun (WGS) entry which is preliminary data.</text>
</comment>
<dbReference type="RefSeq" id="WP_305013960.1">
    <property type="nucleotide sequence ID" value="NZ_JAUQSX010000015.1"/>
</dbReference>
<evidence type="ECO:0000313" key="2">
    <source>
        <dbReference type="Proteomes" id="UP001167796"/>
    </source>
</evidence>
<keyword evidence="2" id="KW-1185">Reference proteome</keyword>
<evidence type="ECO:0000313" key="1">
    <source>
        <dbReference type="EMBL" id="MDO7849292.1"/>
    </source>
</evidence>
<dbReference type="Proteomes" id="UP001167796">
    <property type="component" value="Unassembled WGS sequence"/>
</dbReference>
<dbReference type="EMBL" id="JAUQSX010000015">
    <property type="protein sequence ID" value="MDO7849292.1"/>
    <property type="molecule type" value="Genomic_DNA"/>
</dbReference>
<dbReference type="Gene3D" id="3.90.930.1">
    <property type="match status" value="1"/>
</dbReference>
<proteinExistence type="predicted"/>
<sequence length="148" mass="16105">MALAVIGLGWSQPGVAQSGPTGFPRKVTLYLTASGEQLPAPEGADHRAEVTLRDSVSGTMREYYPSGKLWRIVPMAHVGLGLRHGVAMSYDEGGKLRKREEYVGGHRQGEVQIFDATGTLSRTKVYSQDKLVSQQCFTPTGQPRECQA</sequence>